<gene>
    <name evidence="2" type="ORF">CFIMG_005667RA</name>
</gene>
<feature type="compositionally biased region" description="Polar residues" evidence="1">
    <location>
        <begin position="285"/>
        <end position="298"/>
    </location>
</feature>
<dbReference type="STRING" id="1035309.A0A2C5WZC0"/>
<protein>
    <recommendedName>
        <fullName evidence="4">Sialidase</fullName>
    </recommendedName>
</protein>
<feature type="region of interest" description="Disordered" evidence="1">
    <location>
        <begin position="98"/>
        <end position="126"/>
    </location>
</feature>
<keyword evidence="3" id="KW-1185">Reference proteome</keyword>
<feature type="compositionally biased region" description="Polar residues" evidence="1">
    <location>
        <begin position="101"/>
        <end position="112"/>
    </location>
</feature>
<accession>A0A2C5WZC0</accession>
<sequence>MSTMSPLFDMSFYDIAPQDFLSNSFSTPSTSTSMPLPLTSNSYLETPLFDFPSRHARSNSHCSIYSTASAVSNYSAIASAEDSCAATALNSVSPVVKKQNLRQSSRQETPATHQHGPLLLPKIRSQDQERPLDLDLDLGMDMDLGINLPSSSRSLSSHGQQRAQSMPFPGVQKRRYVRKTSTPPPRVFSTSQLGYMENALNSAAGSATIDLTVGHTDMAAMGTTASVVAPIIVTPDLSTDLSMLTADDTQDFDLGIDPIAFQSRSLGFPSMSEYKFPSAQSYSLHGGCTTTSEPSTRGHSPDYSIPSVSPPTTTLSSYLTAPNPAASLVRTLSFPLRDPHTKHFWWDVRQIRPWTDFTASTIRSLPGADTVLNYPIAQSLLPTPSSATRHPESEPSLHAIYANTYLPKLNAALALSSSNPLKLSAPSRPSANMSPNELVYTASAIHGPPSPEQLFGGKPRARVVGLVRAFDRFNTAQRVDGNIKRVEYLRGLAALHHAMREHGTRYGFIITEIELVVVRNGPETTPNFGFLEVVSVPLNAAASQNQPKTADGKTVNNDTTASASASTSASASGASVDIDKLSACLALWGLCMLAGDEPMPGHAHWKSDIGAPAEGTRRKALARDSWMPPPQLAEKREAKRARGWVLPEDPVGRKELGKRGVKYGGC</sequence>
<reference evidence="2 3" key="1">
    <citation type="journal article" date="2013" name="Fungal Biol.">
        <title>Analysis of microsatellite markers in the genome of the plant pathogen Ceratocystis fimbriata.</title>
        <authorList>
            <person name="Simpson M.C."/>
            <person name="Wilken P.M."/>
            <person name="Coetzee M.P."/>
            <person name="Wingfield M.J."/>
            <person name="Wingfield B.D."/>
        </authorList>
    </citation>
    <scope>NUCLEOTIDE SEQUENCE [LARGE SCALE GENOMIC DNA]</scope>
    <source>
        <strain evidence="2 3">CBS 114723</strain>
    </source>
</reference>
<name>A0A2C5WZC0_9PEZI</name>
<reference evidence="2 3" key="2">
    <citation type="journal article" date="2013" name="IMA Fungus">
        <title>IMA Genome-F 1: Ceratocystis fimbriata: Draft nuclear genome sequence for the plant pathogen, Ceratocystis fimbriata.</title>
        <authorList>
            <person name="Wilken P.M."/>
            <person name="Steenkamp E.T."/>
            <person name="Wingfield M.J."/>
            <person name="de Beer Z.W."/>
            <person name="Wingfield B.D."/>
        </authorList>
    </citation>
    <scope>NUCLEOTIDE SEQUENCE [LARGE SCALE GENOMIC DNA]</scope>
    <source>
        <strain evidence="2 3">CBS 114723</strain>
    </source>
</reference>
<evidence type="ECO:0000256" key="1">
    <source>
        <dbReference type="SAM" id="MobiDB-lite"/>
    </source>
</evidence>
<evidence type="ECO:0000313" key="3">
    <source>
        <dbReference type="Proteomes" id="UP000222788"/>
    </source>
</evidence>
<dbReference type="OrthoDB" id="5300765at2759"/>
<comment type="caution">
    <text evidence="2">The sequence shown here is derived from an EMBL/GenBank/DDBJ whole genome shotgun (WGS) entry which is preliminary data.</text>
</comment>
<evidence type="ECO:0008006" key="4">
    <source>
        <dbReference type="Google" id="ProtNLM"/>
    </source>
</evidence>
<proteinExistence type="predicted"/>
<feature type="region of interest" description="Disordered" evidence="1">
    <location>
        <begin position="285"/>
        <end position="307"/>
    </location>
</feature>
<dbReference type="EMBL" id="APWK03000054">
    <property type="protein sequence ID" value="PHH52918.1"/>
    <property type="molecule type" value="Genomic_DNA"/>
</dbReference>
<evidence type="ECO:0000313" key="2">
    <source>
        <dbReference type="EMBL" id="PHH52918.1"/>
    </source>
</evidence>
<organism evidence="2 3">
    <name type="scientific">Ceratocystis fimbriata CBS 114723</name>
    <dbReference type="NCBI Taxonomy" id="1035309"/>
    <lineage>
        <taxon>Eukaryota</taxon>
        <taxon>Fungi</taxon>
        <taxon>Dikarya</taxon>
        <taxon>Ascomycota</taxon>
        <taxon>Pezizomycotina</taxon>
        <taxon>Sordariomycetes</taxon>
        <taxon>Hypocreomycetidae</taxon>
        <taxon>Microascales</taxon>
        <taxon>Ceratocystidaceae</taxon>
        <taxon>Ceratocystis</taxon>
    </lineage>
</organism>
<dbReference type="AlphaFoldDB" id="A0A2C5WZC0"/>
<dbReference type="Proteomes" id="UP000222788">
    <property type="component" value="Unassembled WGS sequence"/>
</dbReference>